<dbReference type="Pfam" id="PF16655">
    <property type="entry name" value="PhoD_N"/>
    <property type="match status" value="1"/>
</dbReference>
<dbReference type="InterPro" id="IPR006311">
    <property type="entry name" value="TAT_signal"/>
</dbReference>
<dbReference type="PROSITE" id="PS51318">
    <property type="entry name" value="TAT"/>
    <property type="match status" value="1"/>
</dbReference>
<dbReference type="EMBL" id="FOTW01000025">
    <property type="protein sequence ID" value="SFM60834.1"/>
    <property type="molecule type" value="Genomic_DNA"/>
</dbReference>
<dbReference type="Gene3D" id="2.60.40.380">
    <property type="entry name" value="Purple acid phosphatase-like, N-terminal"/>
    <property type="match status" value="1"/>
</dbReference>
<dbReference type="Proteomes" id="UP000199470">
    <property type="component" value="Unassembled WGS sequence"/>
</dbReference>
<reference evidence="3 4" key="1">
    <citation type="submission" date="2016-10" db="EMBL/GenBank/DDBJ databases">
        <authorList>
            <person name="de Groot N.N."/>
        </authorList>
    </citation>
    <scope>NUCLEOTIDE SEQUENCE [LARGE SCALE GENOMIC DNA]</scope>
    <source>
        <strain evidence="3 4">ATCC 43154</strain>
    </source>
</reference>
<protein>
    <submittedName>
        <fullName evidence="3">Alkaline phosphatase D</fullName>
    </submittedName>
</protein>
<evidence type="ECO:0000313" key="3">
    <source>
        <dbReference type="EMBL" id="SFM60834.1"/>
    </source>
</evidence>
<dbReference type="Gene3D" id="3.60.21.70">
    <property type="entry name" value="PhoD-like phosphatase"/>
    <property type="match status" value="1"/>
</dbReference>
<dbReference type="InterPro" id="IPR052900">
    <property type="entry name" value="Phospholipid_Metab_Enz"/>
</dbReference>
<dbReference type="SUPFAM" id="SSF56300">
    <property type="entry name" value="Metallo-dependent phosphatases"/>
    <property type="match status" value="1"/>
</dbReference>
<accession>A0A1I4S963</accession>
<gene>
    <name evidence="3" type="ORF">SAMN02982985_04677</name>
</gene>
<organism evidence="3 4">
    <name type="scientific">Rugamonas rubra</name>
    <dbReference type="NCBI Taxonomy" id="758825"/>
    <lineage>
        <taxon>Bacteria</taxon>
        <taxon>Pseudomonadati</taxon>
        <taxon>Pseudomonadota</taxon>
        <taxon>Betaproteobacteria</taxon>
        <taxon>Burkholderiales</taxon>
        <taxon>Oxalobacteraceae</taxon>
        <taxon>Telluria group</taxon>
        <taxon>Rugamonas</taxon>
    </lineage>
</organism>
<dbReference type="InterPro" id="IPR029052">
    <property type="entry name" value="Metallo-depent_PP-like"/>
</dbReference>
<dbReference type="OrthoDB" id="327733at2"/>
<dbReference type="AlphaFoldDB" id="A0A1I4S963"/>
<dbReference type="InterPro" id="IPR038607">
    <property type="entry name" value="PhoD-like_sf"/>
</dbReference>
<name>A0A1I4S963_9BURK</name>
<evidence type="ECO:0000259" key="2">
    <source>
        <dbReference type="Pfam" id="PF16655"/>
    </source>
</evidence>
<sequence length="537" mass="58717">MTSILSRRRFLSQGGILVGSTALSGSALLSGCGGDSSPAAPAVIISDKDRPKLLSGIQFGDVTSNQAIVWSRSDRNAQMIVEYDTSDKFSNPSRIVGPTATEATDFTSRVDLSGLPAGQTLNVRVRYVDPSDGRIESEVLSGQFRTAPGAASTKPVRFHWSGDNAGQGWGINTEFGGVKIYEAMRKRDPDFFIHSGDTIYADGPIKAETVAENGKIWKSIVTEEVSKVAETLKEFRGRHAYNTLDLNFRKFAAQVPQLWQWDDHEVVNNYNGAKDLSADARYKEKNVATLAARGQRAFLEYAPMRYFKQSEPQRIYRSVSYGPLLDVFVLDMRSYRGPNSANRQTVEDASSAYLGPAQIDWLIGELKASKAVWKVIAADMPLSLYVPDGTEANGATRWEASANGDDGAASGRELEIARLLKAIKAIKNVTWITADVHYCAAHYYDPAKASFTDFAPFWEFVAGPMNAGAFGPNKLDMTFGPTEVFAKAPKIANSSPFAGYQFFGEVTIDPQSKAMTVELLDLDGVSQFKKTLEPQAV</sequence>
<dbReference type="PROSITE" id="PS51257">
    <property type="entry name" value="PROKAR_LIPOPROTEIN"/>
    <property type="match status" value="1"/>
</dbReference>
<dbReference type="RefSeq" id="WP_093390119.1">
    <property type="nucleotide sequence ID" value="NZ_FOTW01000025.1"/>
</dbReference>
<dbReference type="PANTHER" id="PTHR43606">
    <property type="entry name" value="PHOSPHATASE, PUTATIVE (AFU_ORTHOLOGUE AFUA_6G08710)-RELATED"/>
    <property type="match status" value="1"/>
</dbReference>
<dbReference type="CDD" id="cd07389">
    <property type="entry name" value="MPP_PhoD"/>
    <property type="match status" value="1"/>
</dbReference>
<dbReference type="STRING" id="758825.SAMN02982985_04677"/>
<dbReference type="InterPro" id="IPR032093">
    <property type="entry name" value="PhoD_N"/>
</dbReference>
<feature type="domain" description="PhoD-like phosphatase metallophosphatase" evidence="1">
    <location>
        <begin position="165"/>
        <end position="519"/>
    </location>
</feature>
<dbReference type="PANTHER" id="PTHR43606:SF1">
    <property type="entry name" value="PHOD-LIKE PHOSPHATASE METALLOPHOSPHATASE DOMAIN-CONTAINING PROTEIN"/>
    <property type="match status" value="1"/>
</dbReference>
<proteinExistence type="predicted"/>
<dbReference type="Pfam" id="PF09423">
    <property type="entry name" value="PhoD"/>
    <property type="match status" value="1"/>
</dbReference>
<evidence type="ECO:0000313" key="4">
    <source>
        <dbReference type="Proteomes" id="UP000199470"/>
    </source>
</evidence>
<dbReference type="InterPro" id="IPR018946">
    <property type="entry name" value="PhoD-like_MPP"/>
</dbReference>
<keyword evidence="4" id="KW-1185">Reference proteome</keyword>
<feature type="domain" description="Phospholipase D N-terminal" evidence="2">
    <location>
        <begin position="56"/>
        <end position="146"/>
    </location>
</feature>
<evidence type="ECO:0000259" key="1">
    <source>
        <dbReference type="Pfam" id="PF09423"/>
    </source>
</evidence>